<dbReference type="SUPFAM" id="SSF49478">
    <property type="entry name" value="Cna protein B-type domain"/>
    <property type="match status" value="30"/>
</dbReference>
<keyword evidence="7" id="KW-1133">Transmembrane helix</keyword>
<feature type="transmembrane region" description="Helical" evidence="7">
    <location>
        <begin position="7"/>
        <end position="29"/>
    </location>
</feature>
<evidence type="ECO:0000313" key="9">
    <source>
        <dbReference type="EMBL" id="WZF30947.1"/>
    </source>
</evidence>
<evidence type="ECO:0000313" key="10">
    <source>
        <dbReference type="Proteomes" id="UP001485505"/>
    </source>
</evidence>
<dbReference type="RefSeq" id="WP_341518753.1">
    <property type="nucleotide sequence ID" value="NZ_CP151108.1"/>
</dbReference>
<evidence type="ECO:0000256" key="6">
    <source>
        <dbReference type="SAM" id="MobiDB-lite"/>
    </source>
</evidence>
<keyword evidence="2" id="KW-0134">Cell wall</keyword>
<feature type="region of interest" description="Disordered" evidence="6">
    <location>
        <begin position="3132"/>
        <end position="3207"/>
    </location>
</feature>
<evidence type="ECO:0000256" key="5">
    <source>
        <dbReference type="ARBA" id="ARBA00023088"/>
    </source>
</evidence>
<dbReference type="Proteomes" id="UP001485505">
    <property type="component" value="Chromosome"/>
</dbReference>
<evidence type="ECO:0000256" key="1">
    <source>
        <dbReference type="ARBA" id="ARBA00004168"/>
    </source>
</evidence>
<dbReference type="InterPro" id="IPR008966">
    <property type="entry name" value="Adhesion_dom_sf"/>
</dbReference>
<keyword evidence="5" id="KW-0572">Peptidoglycan-anchor</keyword>
<dbReference type="SUPFAM" id="SSF49401">
    <property type="entry name" value="Bacterial adhesins"/>
    <property type="match status" value="2"/>
</dbReference>
<evidence type="ECO:0000259" key="8">
    <source>
        <dbReference type="PROSITE" id="PS50847"/>
    </source>
</evidence>
<proteinExistence type="predicted"/>
<organism evidence="9 10">
    <name type="scientific">Bacillus paramobilis</name>
    <dbReference type="NCBI Taxonomy" id="2817477"/>
    <lineage>
        <taxon>Bacteria</taxon>
        <taxon>Bacillati</taxon>
        <taxon>Bacillota</taxon>
        <taxon>Bacilli</taxon>
        <taxon>Bacillales</taxon>
        <taxon>Bacillaceae</taxon>
        <taxon>Bacillus</taxon>
        <taxon>Bacillus cereus group</taxon>
    </lineage>
</organism>
<comment type="subcellular location">
    <subcellularLocation>
        <location evidence="1">Secreted</location>
        <location evidence="1">Cell wall</location>
        <topology evidence="1">Peptidoglycan-anchor</topology>
    </subcellularLocation>
</comment>
<keyword evidence="4" id="KW-0732">Signal</keyword>
<dbReference type="CDD" id="cd00222">
    <property type="entry name" value="CollagenBindB"/>
    <property type="match status" value="30"/>
</dbReference>
<feature type="transmembrane region" description="Helical" evidence="7">
    <location>
        <begin position="3213"/>
        <end position="3231"/>
    </location>
</feature>
<dbReference type="PROSITE" id="PS50847">
    <property type="entry name" value="GRAM_POS_ANCHORING"/>
    <property type="match status" value="1"/>
</dbReference>
<evidence type="ECO:0000256" key="2">
    <source>
        <dbReference type="ARBA" id="ARBA00022512"/>
    </source>
</evidence>
<feature type="compositionally biased region" description="Basic and acidic residues" evidence="6">
    <location>
        <begin position="3134"/>
        <end position="3187"/>
    </location>
</feature>
<reference evidence="9 10" key="1">
    <citation type="submission" date="2024-04" db="EMBL/GenBank/DDBJ databases">
        <title>Complete genome sequence of Bacillus mobilis strains derived from soil.</title>
        <authorList>
            <person name="Jung H."/>
            <person name="Choi S."/>
            <person name="Kim Y."/>
            <person name="Han J.A."/>
            <person name="Kim E.Y."/>
            <person name="Lee H.-S."/>
        </authorList>
    </citation>
    <scope>NUCLEOTIDE SEQUENCE [LARGE SCALE GENOMIC DNA]</scope>
    <source>
        <strain evidence="9 10">IMGN7</strain>
    </source>
</reference>
<evidence type="ECO:0000256" key="7">
    <source>
        <dbReference type="SAM" id="Phobius"/>
    </source>
</evidence>
<dbReference type="InterPro" id="IPR008454">
    <property type="entry name" value="Collagen-bd_Cna-like_B-typ_dom"/>
</dbReference>
<sequence>MYLKKITSIFSIIMIFMFTIGQSLLPIVANAQELNNTGIVDSFTFDKEKLGYYERMGIKVEFSEKPGNRIKPGDTLTLTLPPELQGFSDTIQLDDYGTCKVNAGTVVCTFNDKVESEKDIQGHFYFTVQSTYAEIDQENKVETNLGTILDKQSVTVTGPSGGGGTDPGKGPFSYKAGEIRPENTNEVNWYLIVNYNKEVLSNNIDLTDTLQGGQTLNKDSFYFDYDNGNPEDRKTLSLEKFVAEGYGKIQFNSDETSFSVEINKDKASGNTVTIGYKANITESGKNQKDLENKYTIKYQVKDEDLITNSDSSVVENIISGGGAGGNKTTSVSGTKKWNDNNATDRPTTIKVDLLQNDKVVDTKEVTVEKDWKYEFKELAVFDKNGAAYEYKVKEQPVPGYESKVEGYDITNTKVVKTTNISGTKKWEDYNNKFNKRPGSITVQLLQGDKVIQDTKVEADKEGNWNYSFKDLPKYDEKGNEIKYTVSEVKVDGYETKVEGTTITNTYKNTDKTEVNGKKVWEDYNNKFGTRPESIKVELHQDDKVIQDTTVKADEKGNWNFSFKDLPKYDEKGNEIKYTVSEVKVDGYETKVEGTTITNTYKNTDKTEVSGKKVWEDYNNKFNTRPGSITVQLLQGDKVIQDTKVEADKEGNWNYSFKDLPKYDGQGNEIKYTVSEVKVDRYETKVEGTTITNTYKNTDKTEVSGKKVWEDYNNKFGTRPESIKVELHQDDKVIQDTTVKADEKGNWNFSFKDLPKYDGQGNEIKYTVSEVKVEGYETKVEGTTITNTYKNTDKTEVNGKKVWEDYNNKFNTRPGSITVQLLQGDKVIQDTKVEADKEGNWNYSFKDLPKYDGQGNEIKYTVSEVKVDRYETKVEGTTITNTYKNTDKTEVSGKKVWEDYNNKFGTRPESIKVELHQDDKVIQDTTVKADEKGNWNFSFKDLPKYDGQGNEIKYTVSEVKVEGYETKVEGTTITNTYKNTDKTEVNGKKVWEDYNNKFNTRPGSITVQLLQGDKVIQDTKVEADKEGNWNYSFKDLPKYDGQGNEIKYTVSEVKVDRYETKVEGTTITNTYKNTDKTEVSGKKVWEDYNNKFGTRPESIKVELHQDDKVIQDTTVKADEKGNWNFSFKDLPKYDGQGNEIKYTVSEVKVEGYETKVEGTTITNTYKNTDKTEVNGKKVWEDYNNKFNTRPGSITVQLLQGDKVIQDTKVEADKEGNWNYSFKDLPKYDGQGNEIKYTVSEVKVDRYETKVEGTTITNTYKNTDKTEVSGKKVWEDYNNKFGTRPESIKVELHQDDKVIQDTTVKADEKGNWNFSFKDLPKYDGQGNEIKYTVSEVKVEGYETKVEGTTITNTYKNTDKTEVNGKKVWEDYNNKFNTRPGSITVQLLQGDKVIQDTKVEADKEGNWNYSFKDLPKYDGQGNEIKYTVSEVKVDGYETKVEGTTITNTYKNTDKTEVNGKKVWEDYNNKFGTRPESIKVELHQDDKVIQDTTVKADEKGNWNFSFKDLPKYDEKGNEIKYTVSEVKVDGYETKVEGTTITNTYKNTDKTEVSGKKVWEDYNNKFNTRPGSITVQLLQGDKVIQDTKVEADKEGNWNYSFKDLPKYDGQGNEIKYTVSEVKVDGYETKVEGTTITNTYKNTDKTEVNGKKVWEDYNNKFGTRPESIKVELHQDDKVIQDTTVKADEKGNWNFSFKDLPKYDEKGNEIKYTVSEVKVDGYETKVEGTTITNTYKNTDKTEVSGKKVWEDYNNKFNTRPGSITVQLLQGDKVIQDTKVEADKEGNWNYSFKDLPKYDGQGNEIKYTVSEVKVDGYETKVEGTTITNTYKNTDKTEVSGKKVWEDYNNKFNTRPGSITVQLLQGDKVIQDTKVEADKEGNWNYSFKDLPKYDEKGNEIKYTVSEVKVDGYETKVEGTTITNTYKNTDKTEVSGKKVWEDYNNKFGTRPESIKVELHQDDKVIQDTTVKADEKGNWNFSFKDLPKYDGQGNEIKYTVSEVKVEGYETKVEGTTITNTYKNTDKTEVNGKKVWEDYNNKFNTRPGSITVQLLQGDKVIQDTKVEADKEGNWNYSFKDLPKYDGQGNEIKYTVSEVKVDRYETKVEGTTITNTYKNTDKTEVSGKKVWEDYNNKFGTRPESIKVELHQDDKVIQDTTVKADEKGNWNFSFKDLPKYDGQGNEIKYTVSEVKVEGYETKVEGTTITNTYKNTDKTEVNGKKVWEDYNNKFNTRPGSITVQLLQGDKVIQDTKVEADKEGNWNYSFKDLPKYDGQGNEIKYTVSEVKVDGYETKVEGTTITNTYKNTDKTEVNGKKVWEDYNNKFGTRPESIKVELHQDDKVIQDTTVKADEKGNWNFSFKDLPKYDEKGNEIKYTVSEVKVDGYETKVEGTTITNTYKNTDKTEVSGKKVWEDYNNKFNTRPGSITVQLLQGDKVIQDTKVEADKEGNWNYSFKDLPKYDGQGNEIKYTVSEVKVDGYETKVEGTTITNTYKNTDKTEVNGKKVWEDYNNKFGTRPESIKVELHQDDKVIQDTTVKADEKGNWNFSFKDLPKYDEKGNEIKYTVSEVKVDGYETKVEGTTITNTYKNTDKTEVSGKKVWEDYNNKFNTRPGSITVQLLQGDKVIQDTKVEADKEGNWNYSFKDLPKYDGQGNEIKYTVSEVKVDGYETKVEGTTITNTYKNTDKTEVNGKKVWEDYNNKFGTRPESIKVELHQDDKVIQDTTVKADEKGNWNFSFKDLPKYDEKGNEIKYTVSEVKVDGYETKVEGTTITNTYKNTDKTEVSGKKVWEDYNNKFNTRPGSITVQLLQGDKVIQDTKVEADKEGNWNYSFKDLPKYDEKGNEIKYTVSEVKVDGYETKVEGTTITNTYKNTDKTEVSGKKVWEDYNNKFGTRPESIKVELHQDDKVIQDTTVKADEKGNWNFSFKDLPKYDEKGNEIKYTVSEVKVDGYETKVEGTTITNTYKNTDKTEVSGKKVWEDYNNKFNTRPGSITVQLLQGDKVIQDTKVEADKEGNWNYSFKDLPKYDEKGNEIKYTVSEVKVEGYETKVEGTTITNTYKNTDKTEVSGKKVWDDNNAIDRPLSIKVDLLQNGKVIDTKEVSMATNWKYTFEKLQAYDANGVAYKYEVKEQPVAGYNSEVNGYNITNTKIKDEQHTDPKDPSTDPKDPSTDPKDPSTDPKDPSTDPKDPSTDPKDPSTDKNSDSQVPPTTEKDKPTLLPNTGGTSTEMISIFGGMLLFLLGGSLIARRRIK</sequence>
<keyword evidence="10" id="KW-1185">Reference proteome</keyword>
<keyword evidence="3" id="KW-0964">Secreted</keyword>
<evidence type="ECO:0000256" key="3">
    <source>
        <dbReference type="ARBA" id="ARBA00022525"/>
    </source>
</evidence>
<keyword evidence="7" id="KW-0812">Transmembrane</keyword>
<feature type="compositionally biased region" description="Polar residues" evidence="6">
    <location>
        <begin position="326"/>
        <end position="343"/>
    </location>
</feature>
<evidence type="ECO:0000256" key="4">
    <source>
        <dbReference type="ARBA" id="ARBA00022729"/>
    </source>
</evidence>
<name>A0ABZ2VPH8_9BACI</name>
<keyword evidence="7" id="KW-0472">Membrane</keyword>
<feature type="domain" description="Gram-positive cocci surface proteins LPxTG" evidence="8">
    <location>
        <begin position="3203"/>
        <end position="3236"/>
    </location>
</feature>
<dbReference type="NCBIfam" id="TIGR01167">
    <property type="entry name" value="LPXTG_anchor"/>
    <property type="match status" value="1"/>
</dbReference>
<dbReference type="Gene3D" id="2.60.40.1140">
    <property type="entry name" value="Collagen-binding surface protein Cna, B-type domain"/>
    <property type="match status" value="30"/>
</dbReference>
<dbReference type="Pfam" id="PF05738">
    <property type="entry name" value="Cna_B"/>
    <property type="match status" value="30"/>
</dbReference>
<dbReference type="EMBL" id="CP151108">
    <property type="protein sequence ID" value="WZF30947.1"/>
    <property type="molecule type" value="Genomic_DNA"/>
</dbReference>
<gene>
    <name evidence="9" type="ORF">AABL52_00740</name>
</gene>
<feature type="region of interest" description="Disordered" evidence="6">
    <location>
        <begin position="324"/>
        <end position="343"/>
    </location>
</feature>
<dbReference type="InterPro" id="IPR019931">
    <property type="entry name" value="LPXTG_anchor"/>
</dbReference>
<accession>A0ABZ2VPH8</accession>
<protein>
    <submittedName>
        <fullName evidence="9">Cna B-type domain-containing protein</fullName>
    </submittedName>
</protein>